<reference evidence="7 8" key="1">
    <citation type="journal article" date="2011" name="EMBO J.">
        <title>Structural diversity of bacterial flagellar motors.</title>
        <authorList>
            <person name="Chen S."/>
            <person name="Beeby M."/>
            <person name="Murphy G.E."/>
            <person name="Leadbetter J.R."/>
            <person name="Hendrixson D.R."/>
            <person name="Briegel A."/>
            <person name="Li Z."/>
            <person name="Shi J."/>
            <person name="Tocheva E.I."/>
            <person name="Muller A."/>
            <person name="Dobro M.J."/>
            <person name="Jensen G.J."/>
        </authorList>
    </citation>
    <scope>NUCLEOTIDE SEQUENCE [LARGE SCALE GENOMIC DNA]</scope>
    <source>
        <strain evidence="7 8">DSM 6540</strain>
    </source>
</reference>
<comment type="subcellular location">
    <subcellularLocation>
        <location evidence="1">Membrane</location>
    </subcellularLocation>
</comment>
<evidence type="ECO:0000256" key="3">
    <source>
        <dbReference type="ARBA" id="ARBA00023136"/>
    </source>
</evidence>
<gene>
    <name evidence="7" type="ORF">ALO_08897</name>
</gene>
<keyword evidence="3 4" id="KW-0472">Membrane</keyword>
<dbReference type="EMBL" id="AFGF01000068">
    <property type="protein sequence ID" value="EGO64246.1"/>
    <property type="molecule type" value="Genomic_DNA"/>
</dbReference>
<dbReference type="InterPro" id="IPR005311">
    <property type="entry name" value="PBP_dimer"/>
</dbReference>
<dbReference type="Gene3D" id="3.40.710.10">
    <property type="entry name" value="DD-peptidase/beta-lactamase superfamily"/>
    <property type="match status" value="1"/>
</dbReference>
<dbReference type="Gene3D" id="3.90.1310.10">
    <property type="entry name" value="Penicillin-binding protein 2a (Domain 2)"/>
    <property type="match status" value="1"/>
</dbReference>
<dbReference type="GO" id="GO:0008658">
    <property type="term" value="F:penicillin binding"/>
    <property type="evidence" value="ECO:0007669"/>
    <property type="project" value="InterPro"/>
</dbReference>
<evidence type="ECO:0000256" key="1">
    <source>
        <dbReference type="ARBA" id="ARBA00004370"/>
    </source>
</evidence>
<comment type="similarity">
    <text evidence="2">Belongs to the transpeptidase family.</text>
</comment>
<dbReference type="SUPFAM" id="SSF56601">
    <property type="entry name" value="beta-lactamase/transpeptidase-like"/>
    <property type="match status" value="1"/>
</dbReference>
<feature type="domain" description="Penicillin-binding protein dimerisation" evidence="6">
    <location>
        <begin position="52"/>
        <end position="180"/>
    </location>
</feature>
<dbReference type="PANTHER" id="PTHR30627">
    <property type="entry name" value="PEPTIDOGLYCAN D,D-TRANSPEPTIDASE"/>
    <property type="match status" value="1"/>
</dbReference>
<evidence type="ECO:0000256" key="2">
    <source>
        <dbReference type="ARBA" id="ARBA00007171"/>
    </source>
</evidence>
<keyword evidence="7" id="KW-0808">Transferase</keyword>
<dbReference type="RefSeq" id="WP_004094817.1">
    <property type="nucleotide sequence ID" value="NZ_AFGF01000068.1"/>
</dbReference>
<keyword evidence="4" id="KW-0812">Transmembrane</keyword>
<evidence type="ECO:0000259" key="6">
    <source>
        <dbReference type="Pfam" id="PF03717"/>
    </source>
</evidence>
<organism evidence="7 8">
    <name type="scientific">Acetonema longum DSM 6540</name>
    <dbReference type="NCBI Taxonomy" id="1009370"/>
    <lineage>
        <taxon>Bacteria</taxon>
        <taxon>Bacillati</taxon>
        <taxon>Bacillota</taxon>
        <taxon>Negativicutes</taxon>
        <taxon>Acetonemataceae</taxon>
        <taxon>Acetonema</taxon>
    </lineage>
</organism>
<comment type="caution">
    <text evidence="7">The sequence shown here is derived from an EMBL/GenBank/DDBJ whole genome shotgun (WGS) entry which is preliminary data.</text>
</comment>
<dbReference type="eggNOG" id="COG0768">
    <property type="taxonomic scope" value="Bacteria"/>
</dbReference>
<dbReference type="OrthoDB" id="9770103at2"/>
<dbReference type="AlphaFoldDB" id="F7NI81"/>
<dbReference type="InterPro" id="IPR050515">
    <property type="entry name" value="Beta-lactam/transpept"/>
</dbReference>
<evidence type="ECO:0000313" key="7">
    <source>
        <dbReference type="EMBL" id="EGO64246.1"/>
    </source>
</evidence>
<keyword evidence="4" id="KW-1133">Transmembrane helix</keyword>
<dbReference type="GO" id="GO:0016740">
    <property type="term" value="F:transferase activity"/>
    <property type="evidence" value="ECO:0007669"/>
    <property type="project" value="UniProtKB-KW"/>
</dbReference>
<dbReference type="InterPro" id="IPR036138">
    <property type="entry name" value="PBP_dimer_sf"/>
</dbReference>
<evidence type="ECO:0000313" key="8">
    <source>
        <dbReference type="Proteomes" id="UP000003240"/>
    </source>
</evidence>
<evidence type="ECO:0000259" key="5">
    <source>
        <dbReference type="Pfam" id="PF00905"/>
    </source>
</evidence>
<dbReference type="GO" id="GO:0005886">
    <property type="term" value="C:plasma membrane"/>
    <property type="evidence" value="ECO:0007669"/>
    <property type="project" value="TreeGrafter"/>
</dbReference>
<name>F7NI81_9FIRM</name>
<feature type="transmembrane region" description="Helical" evidence="4">
    <location>
        <begin position="12"/>
        <end position="31"/>
    </location>
</feature>
<dbReference type="GO" id="GO:0071555">
    <property type="term" value="P:cell wall organization"/>
    <property type="evidence" value="ECO:0007669"/>
    <property type="project" value="TreeGrafter"/>
</dbReference>
<evidence type="ECO:0000256" key="4">
    <source>
        <dbReference type="SAM" id="Phobius"/>
    </source>
</evidence>
<accession>F7NI81</accession>
<dbReference type="Proteomes" id="UP000003240">
    <property type="component" value="Unassembled WGS sequence"/>
</dbReference>
<dbReference type="STRING" id="1009370.ALO_08897"/>
<keyword evidence="8" id="KW-1185">Reference proteome</keyword>
<sequence>MAFHVNRIYHLVWIFLFSVILLIGRLFYLQILESDQLSISALKGRILEVPLAPPRGDILDRYGLSMTNIIPETRLIIFPAQLIDSPRVLADLIPIIGAKEVAIIARLAQNTGQPFSWRIPDDPAVIRQLQAKNIPGVVLTRINARYSNLASHVIGYMNAADNQGVSGIEQAYDHVLRGLQASYVAAMIDASQKPIPGLGFRKVGPAASADSGQVVLTLDRSIQSVVERVLDRHMEKGSVVILDPRSGEVLAMASRPNFRAEQLSEYLNLTAAPLINRAVMGYQPGSVFKLVIAAAALEEKVVQPNQMFFDAGYIDVNNIRFQGWDYEKGSRGQITFTQALAYSSNPVFIQVGLTLGAEKVITYAQKFGFGQSVGLAIKDEVGGNLPNPGQVYAGDLANLSIGQGMLEVTPIQVASLVATLINDGIKVQPRLVKKVVEPGGRLQEMPAARAGVRVVSARTASALREMMKAVTSYGTGVAAQVDRYGSAGKTGSAETGKTGVSGKSINHAWFAGYAPLNNPRYVAVVFIEEGMSGSDVAAPIFREIMENLLQ</sequence>
<dbReference type="Pfam" id="PF03717">
    <property type="entry name" value="PBP_dimer"/>
    <property type="match status" value="1"/>
</dbReference>
<dbReference type="Pfam" id="PF00905">
    <property type="entry name" value="Transpeptidase"/>
    <property type="match status" value="1"/>
</dbReference>
<protein>
    <submittedName>
        <fullName evidence="7">Peptidoglycan glycosyltransferase</fullName>
    </submittedName>
</protein>
<dbReference type="InterPro" id="IPR001460">
    <property type="entry name" value="PCN-bd_Tpept"/>
</dbReference>
<dbReference type="InterPro" id="IPR012338">
    <property type="entry name" value="Beta-lactam/transpept-like"/>
</dbReference>
<proteinExistence type="inferred from homology"/>
<dbReference type="SUPFAM" id="SSF56519">
    <property type="entry name" value="Penicillin binding protein dimerisation domain"/>
    <property type="match status" value="1"/>
</dbReference>
<feature type="domain" description="Penicillin-binding protein transpeptidase" evidence="5">
    <location>
        <begin position="237"/>
        <end position="546"/>
    </location>
</feature>